<dbReference type="PANTHER" id="PTHR31301:SF68">
    <property type="entry name" value="LOB DOMAIN-CONTAINING PROTEIN 32-RELATED"/>
    <property type="match status" value="1"/>
</dbReference>
<name>A0AAN8UVZ7_9MAGN</name>
<dbReference type="EMBL" id="JBAMMX010000017">
    <property type="protein sequence ID" value="KAK6924083.1"/>
    <property type="molecule type" value="Genomic_DNA"/>
</dbReference>
<dbReference type="PROSITE" id="PS50891">
    <property type="entry name" value="LOB"/>
    <property type="match status" value="1"/>
</dbReference>
<dbReference type="PANTHER" id="PTHR31301">
    <property type="entry name" value="LOB DOMAIN-CONTAINING PROTEIN 4-RELATED"/>
    <property type="match status" value="1"/>
</dbReference>
<dbReference type="Proteomes" id="UP001370490">
    <property type="component" value="Unassembled WGS sequence"/>
</dbReference>
<evidence type="ECO:0000313" key="5">
    <source>
        <dbReference type="Proteomes" id="UP001370490"/>
    </source>
</evidence>
<evidence type="ECO:0000256" key="1">
    <source>
        <dbReference type="ARBA" id="ARBA00005474"/>
    </source>
</evidence>
<reference evidence="4 5" key="1">
    <citation type="submission" date="2023-12" db="EMBL/GenBank/DDBJ databases">
        <title>A high-quality genome assembly for Dillenia turbinata (Dilleniales).</title>
        <authorList>
            <person name="Chanderbali A."/>
        </authorList>
    </citation>
    <scope>NUCLEOTIDE SEQUENCE [LARGE SCALE GENOMIC DNA]</scope>
    <source>
        <strain evidence="4">LSX21</strain>
        <tissue evidence="4">Leaf</tissue>
    </source>
</reference>
<comment type="similarity">
    <text evidence="1">Belongs to the LOB domain-containing protein family.</text>
</comment>
<accession>A0AAN8UVZ7</accession>
<feature type="domain" description="LOB" evidence="3">
    <location>
        <begin position="6"/>
        <end position="107"/>
    </location>
</feature>
<dbReference type="InterPro" id="IPR004883">
    <property type="entry name" value="LOB"/>
</dbReference>
<evidence type="ECO:0000313" key="4">
    <source>
        <dbReference type="EMBL" id="KAK6924083.1"/>
    </source>
</evidence>
<feature type="compositionally biased region" description="Low complexity" evidence="2">
    <location>
        <begin position="170"/>
        <end position="181"/>
    </location>
</feature>
<comment type="caution">
    <text evidence="4">The sequence shown here is derived from an EMBL/GenBank/DDBJ whole genome shotgun (WGS) entry which is preliminary data.</text>
</comment>
<proteinExistence type="inferred from homology"/>
<evidence type="ECO:0000259" key="3">
    <source>
        <dbReference type="PROSITE" id="PS50891"/>
    </source>
</evidence>
<evidence type="ECO:0000256" key="2">
    <source>
        <dbReference type="SAM" id="MobiDB-lite"/>
    </source>
</evidence>
<organism evidence="4 5">
    <name type="scientific">Dillenia turbinata</name>
    <dbReference type="NCBI Taxonomy" id="194707"/>
    <lineage>
        <taxon>Eukaryota</taxon>
        <taxon>Viridiplantae</taxon>
        <taxon>Streptophyta</taxon>
        <taxon>Embryophyta</taxon>
        <taxon>Tracheophyta</taxon>
        <taxon>Spermatophyta</taxon>
        <taxon>Magnoliopsida</taxon>
        <taxon>eudicotyledons</taxon>
        <taxon>Gunneridae</taxon>
        <taxon>Pentapetalae</taxon>
        <taxon>Dilleniales</taxon>
        <taxon>Dilleniaceae</taxon>
        <taxon>Dillenia</taxon>
    </lineage>
</organism>
<keyword evidence="5" id="KW-1185">Reference proteome</keyword>
<dbReference type="AlphaFoldDB" id="A0AAN8UVZ7"/>
<sequence length="198" mass="22452">MSSTSSPCAACKLQRRKCTQECIFAPYFPPEEPQKFACIHKVFGASNVSKLLNELNVAHRKDAVDSLAYEAEARLRDPVYGCVGCITILKQKLQQVQNDLDIAKRELATYIGPAAMLPMLQHPGYMQQHPGNLVVSYNVPPMHQQQQQMFAAAQQYASSAVLREQEMQRNFEQQQQQQQQEMLRFSSGFDPTIEQTLN</sequence>
<dbReference type="Pfam" id="PF03195">
    <property type="entry name" value="LOB"/>
    <property type="match status" value="1"/>
</dbReference>
<gene>
    <name evidence="4" type="ORF">RJ641_010283</name>
</gene>
<feature type="region of interest" description="Disordered" evidence="2">
    <location>
        <begin position="170"/>
        <end position="198"/>
    </location>
</feature>
<protein>
    <submittedName>
        <fullName evidence="4">Lateral organ boundaries, LOB</fullName>
    </submittedName>
</protein>